<comment type="caution">
    <text evidence="2">The sequence shown here is derived from an EMBL/GenBank/DDBJ whole genome shotgun (WGS) entry which is preliminary data.</text>
</comment>
<feature type="compositionally biased region" description="Polar residues" evidence="1">
    <location>
        <begin position="84"/>
        <end position="99"/>
    </location>
</feature>
<sequence>MMRGRSQSPYESVEYTHREISPPRPEQNLTPPYKWEVKIEDLVLLDSGERILCYRRIYPDPKDDKVNQLASRENSPALSDPDQLDSTSNDNANAASVSTTHGADVLTDFTSDGDMMEAISAPTSAKKNTGAATSAKNLSDGNELAFRNAGTQTSPIDHDRATKKEDPVSVHRLDTIDVLHGDINNNDANAVDPIIVNTQKTAVPPIKLKLPKLHPILAGNNEKTKKRHKEKGKVTIRLPKEHEIWTLDEKTSQVITTISEEPYNSDDERDFADHDKDEPPLMPGEMRDAFSSAGQMQVPGWKETAFAGSDGTKRHQIYNMFGLKEVWEGDPEWKATLEEEKKDAAAKEETGAEKLDHPEMVESIGDVKMSATVPQNAEPQQMSRAEKLFHYASNHLEDVPDDTNKPRTYEHRGRTRRARGGGQMGDRSTQRNFVRFWKDKMAREAAEGETGGDLMLTDGE</sequence>
<accession>A0A8K0KXB1</accession>
<dbReference type="OrthoDB" id="10643513at2759"/>
<name>A0A8K0KXB1_9PEZI</name>
<dbReference type="EMBL" id="JAESVG020000007">
    <property type="protein sequence ID" value="KAG8625684.1"/>
    <property type="molecule type" value="Genomic_DNA"/>
</dbReference>
<feature type="region of interest" description="Disordered" evidence="1">
    <location>
        <begin position="259"/>
        <end position="285"/>
    </location>
</feature>
<evidence type="ECO:0000313" key="3">
    <source>
        <dbReference type="Proteomes" id="UP000809789"/>
    </source>
</evidence>
<proteinExistence type="predicted"/>
<feature type="region of interest" description="Disordered" evidence="1">
    <location>
        <begin position="1"/>
        <end position="32"/>
    </location>
</feature>
<feature type="compositionally biased region" description="Polar residues" evidence="1">
    <location>
        <begin position="1"/>
        <end position="10"/>
    </location>
</feature>
<evidence type="ECO:0000313" key="2">
    <source>
        <dbReference type="EMBL" id="KAG8625684.1"/>
    </source>
</evidence>
<feature type="compositionally biased region" description="Polar residues" evidence="1">
    <location>
        <begin position="68"/>
        <end position="77"/>
    </location>
</feature>
<evidence type="ECO:0000256" key="1">
    <source>
        <dbReference type="SAM" id="MobiDB-lite"/>
    </source>
</evidence>
<organism evidence="2 3">
    <name type="scientific">Elsinoe batatas</name>
    <dbReference type="NCBI Taxonomy" id="2601811"/>
    <lineage>
        <taxon>Eukaryota</taxon>
        <taxon>Fungi</taxon>
        <taxon>Dikarya</taxon>
        <taxon>Ascomycota</taxon>
        <taxon>Pezizomycotina</taxon>
        <taxon>Dothideomycetes</taxon>
        <taxon>Dothideomycetidae</taxon>
        <taxon>Myriangiales</taxon>
        <taxon>Elsinoaceae</taxon>
        <taxon>Elsinoe</taxon>
    </lineage>
</organism>
<reference evidence="2" key="1">
    <citation type="submission" date="2021-07" db="EMBL/GenBank/DDBJ databases">
        <title>Elsinoe batatas strain:CRI-CJ2 Genome sequencing and assembly.</title>
        <authorList>
            <person name="Huang L."/>
        </authorList>
    </citation>
    <scope>NUCLEOTIDE SEQUENCE</scope>
    <source>
        <strain evidence="2">CRI-CJ2</strain>
    </source>
</reference>
<feature type="region of interest" description="Disordered" evidence="1">
    <location>
        <begin position="61"/>
        <end position="99"/>
    </location>
</feature>
<feature type="region of interest" description="Disordered" evidence="1">
    <location>
        <begin position="396"/>
        <end position="433"/>
    </location>
</feature>
<dbReference type="AlphaFoldDB" id="A0A8K0KXB1"/>
<dbReference type="Proteomes" id="UP000809789">
    <property type="component" value="Unassembled WGS sequence"/>
</dbReference>
<keyword evidence="3" id="KW-1185">Reference proteome</keyword>
<protein>
    <submittedName>
        <fullName evidence="2">Uncharacterized protein</fullName>
    </submittedName>
</protein>
<gene>
    <name evidence="2" type="ORF">KVT40_006085</name>
</gene>
<feature type="compositionally biased region" description="Basic and acidic residues" evidence="1">
    <location>
        <begin position="396"/>
        <end position="412"/>
    </location>
</feature>